<name>A0AAE0FUX7_9CHLO</name>
<reference evidence="1 2" key="1">
    <citation type="journal article" date="2015" name="Genome Biol. Evol.">
        <title>Comparative Genomics of a Bacterivorous Green Alga Reveals Evolutionary Causalities and Consequences of Phago-Mixotrophic Mode of Nutrition.</title>
        <authorList>
            <person name="Burns J.A."/>
            <person name="Paasch A."/>
            <person name="Narechania A."/>
            <person name="Kim E."/>
        </authorList>
    </citation>
    <scope>NUCLEOTIDE SEQUENCE [LARGE SCALE GENOMIC DNA]</scope>
    <source>
        <strain evidence="1 2">PLY_AMNH</strain>
    </source>
</reference>
<proteinExistence type="predicted"/>
<protein>
    <submittedName>
        <fullName evidence="1">Uncharacterized protein</fullName>
    </submittedName>
</protein>
<evidence type="ECO:0000313" key="2">
    <source>
        <dbReference type="Proteomes" id="UP001190700"/>
    </source>
</evidence>
<evidence type="ECO:0000313" key="1">
    <source>
        <dbReference type="EMBL" id="KAK3266489.1"/>
    </source>
</evidence>
<accession>A0AAE0FUX7</accession>
<comment type="caution">
    <text evidence="1">The sequence shown here is derived from an EMBL/GenBank/DDBJ whole genome shotgun (WGS) entry which is preliminary data.</text>
</comment>
<dbReference type="AlphaFoldDB" id="A0AAE0FUX7"/>
<dbReference type="EMBL" id="LGRX02013027">
    <property type="protein sequence ID" value="KAK3266489.1"/>
    <property type="molecule type" value="Genomic_DNA"/>
</dbReference>
<dbReference type="Proteomes" id="UP001190700">
    <property type="component" value="Unassembled WGS sequence"/>
</dbReference>
<organism evidence="1 2">
    <name type="scientific">Cymbomonas tetramitiformis</name>
    <dbReference type="NCBI Taxonomy" id="36881"/>
    <lineage>
        <taxon>Eukaryota</taxon>
        <taxon>Viridiplantae</taxon>
        <taxon>Chlorophyta</taxon>
        <taxon>Pyramimonadophyceae</taxon>
        <taxon>Pyramimonadales</taxon>
        <taxon>Pyramimonadaceae</taxon>
        <taxon>Cymbomonas</taxon>
    </lineage>
</organism>
<gene>
    <name evidence="1" type="ORF">CYMTET_24889</name>
</gene>
<sequence length="97" mass="10297">MASPPQRARMAAIQAAVKLLRRRHFAAGYNLVVPGGASAPHAKIHSDVSAINGIDYFDSSEFVSPHFPLPPGAFLGRRLVVSGGVDTPYILGKSEDV</sequence>
<keyword evidence="2" id="KW-1185">Reference proteome</keyword>